<evidence type="ECO:0000313" key="5">
    <source>
        <dbReference type="Proteomes" id="UP000271098"/>
    </source>
</evidence>
<dbReference type="EMBL" id="UYRT01094796">
    <property type="protein sequence ID" value="VDN39830.1"/>
    <property type="molecule type" value="Genomic_DNA"/>
</dbReference>
<evidence type="ECO:0000259" key="3">
    <source>
        <dbReference type="Pfam" id="PF00724"/>
    </source>
</evidence>
<protein>
    <submittedName>
        <fullName evidence="6">Oxidored_FMN domain-containing protein</fullName>
    </submittedName>
</protein>
<dbReference type="OrthoDB" id="1663137at2759"/>
<organism evidence="6">
    <name type="scientific">Gongylonema pulchrum</name>
    <dbReference type="NCBI Taxonomy" id="637853"/>
    <lineage>
        <taxon>Eukaryota</taxon>
        <taxon>Metazoa</taxon>
        <taxon>Ecdysozoa</taxon>
        <taxon>Nematoda</taxon>
        <taxon>Chromadorea</taxon>
        <taxon>Rhabditida</taxon>
        <taxon>Spirurina</taxon>
        <taxon>Spiruromorpha</taxon>
        <taxon>Spiruroidea</taxon>
        <taxon>Gongylonematidae</taxon>
        <taxon>Gongylonema</taxon>
    </lineage>
</organism>
<dbReference type="PANTHER" id="PTHR43656:SF5">
    <property type="entry name" value="NADH:FLAVIN OXIDOREDUCTASE_NADH OXIDASE N-TERMINAL DOMAIN-CONTAINING PROTEIN"/>
    <property type="match status" value="1"/>
</dbReference>
<dbReference type="SUPFAM" id="SSF51395">
    <property type="entry name" value="FMN-linked oxidoreductases"/>
    <property type="match status" value="1"/>
</dbReference>
<dbReference type="InterPro" id="IPR001155">
    <property type="entry name" value="OxRdtase_FMN_N"/>
</dbReference>
<name>A0A183EMY4_9BILA</name>
<keyword evidence="1" id="KW-0285">Flavoprotein</keyword>
<proteinExistence type="predicted"/>
<reference evidence="4 5" key="2">
    <citation type="submission" date="2018-11" db="EMBL/GenBank/DDBJ databases">
        <authorList>
            <consortium name="Pathogen Informatics"/>
        </authorList>
    </citation>
    <scope>NUCLEOTIDE SEQUENCE [LARGE SCALE GENOMIC DNA]</scope>
</reference>
<dbReference type="GO" id="GO:0016491">
    <property type="term" value="F:oxidoreductase activity"/>
    <property type="evidence" value="ECO:0007669"/>
    <property type="project" value="UniProtKB-KW"/>
</dbReference>
<evidence type="ECO:0000313" key="6">
    <source>
        <dbReference type="WBParaSite" id="GPUH_0002235201-mRNA-1"/>
    </source>
</evidence>
<gene>
    <name evidence="4" type="ORF">GPUH_LOCUS22324</name>
</gene>
<dbReference type="GO" id="GO:0010181">
    <property type="term" value="F:FMN binding"/>
    <property type="evidence" value="ECO:0007669"/>
    <property type="project" value="InterPro"/>
</dbReference>
<evidence type="ECO:0000313" key="4">
    <source>
        <dbReference type="EMBL" id="VDN39830.1"/>
    </source>
</evidence>
<dbReference type="AlphaFoldDB" id="A0A183EMY4"/>
<keyword evidence="2" id="KW-0560">Oxidoreductase</keyword>
<keyword evidence="5" id="KW-1185">Reference proteome</keyword>
<dbReference type="WBParaSite" id="GPUH_0002235201-mRNA-1">
    <property type="protein sequence ID" value="GPUH_0002235201-mRNA-1"/>
    <property type="gene ID" value="GPUH_0002235201"/>
</dbReference>
<dbReference type="InterPro" id="IPR013785">
    <property type="entry name" value="Aldolase_TIM"/>
</dbReference>
<dbReference type="Gene3D" id="3.20.20.70">
    <property type="entry name" value="Aldolase class I"/>
    <property type="match status" value="1"/>
</dbReference>
<dbReference type="CDD" id="cd04733">
    <property type="entry name" value="OYE_like_2_FMN"/>
    <property type="match status" value="1"/>
</dbReference>
<dbReference type="PANTHER" id="PTHR43656">
    <property type="entry name" value="BINDING OXIDOREDUCTASE, PUTATIVE (AFU_ORTHOLOGUE AFUA_2G08260)-RELATED"/>
    <property type="match status" value="1"/>
</dbReference>
<feature type="domain" description="NADH:flavin oxidoreductase/NADH oxidase N-terminal" evidence="3">
    <location>
        <begin position="18"/>
        <end position="310"/>
    </location>
</feature>
<evidence type="ECO:0000256" key="1">
    <source>
        <dbReference type="ARBA" id="ARBA00022630"/>
    </source>
</evidence>
<dbReference type="InterPro" id="IPR051799">
    <property type="entry name" value="NADH_flavin_oxidoreductase"/>
</dbReference>
<dbReference type="Proteomes" id="UP000271098">
    <property type="component" value="Unassembled WGS sequence"/>
</dbReference>
<sequence length="395" mass="43920">MLNYFRFINLYQKWGHGGFGVVLTGNIQVDQRHIEFAGNTIVDKALDCDERRNALRRVALSAKLDGALVFAQISHAGRQTPLFINEHPYSASDVQLHFIRSGTGFGKPVPLTVDQIKEVVARFAYAAKYCADAGFDGIELHCAHGYLLSQFLTPTTNKRTDQYGGSLENRTRIVCEIYKEIRNVVPKDFVIGAKVNSVEFQKDGLNTEEATEVCKILENVGFDFIELSGGTYEHLAFQHERESTRKREAFFLEFADRITKQIKKSIIYVTGGFRTAKGMCEAVQSGATQGIGLGRPAAQEPDLPKKILSGNSKGAIKSLLNQDDFFLTLQACNTQMAQAGKKPYTSDAEICGDIMDLSDQAVVDEFLAALKKFLKEAEERTKNGEVVYGVVEFRT</sequence>
<reference evidence="6" key="1">
    <citation type="submission" date="2016-06" db="UniProtKB">
        <authorList>
            <consortium name="WormBaseParasite"/>
        </authorList>
    </citation>
    <scope>IDENTIFICATION</scope>
</reference>
<dbReference type="Pfam" id="PF00724">
    <property type="entry name" value="Oxidored_FMN"/>
    <property type="match status" value="1"/>
</dbReference>
<evidence type="ECO:0000256" key="2">
    <source>
        <dbReference type="ARBA" id="ARBA00023002"/>
    </source>
</evidence>
<accession>A0A183EMY4</accession>